<evidence type="ECO:0000256" key="1">
    <source>
        <dbReference type="SAM" id="MobiDB-lite"/>
    </source>
</evidence>
<dbReference type="AlphaFoldDB" id="Q6YYC2"/>
<evidence type="ECO:0000313" key="3">
    <source>
        <dbReference type="EMBL" id="BAD16306.1"/>
    </source>
</evidence>
<reference evidence="4" key="3">
    <citation type="journal article" date="2005" name="Nature">
        <title>The map-based sequence of the rice genome.</title>
        <authorList>
            <consortium name="International rice genome sequencing project (IRGSP)"/>
            <person name="Matsumoto T."/>
            <person name="Wu J."/>
            <person name="Kanamori H."/>
            <person name="Katayose Y."/>
            <person name="Fujisawa M."/>
            <person name="Namiki N."/>
            <person name="Mizuno H."/>
            <person name="Yamamoto K."/>
            <person name="Antonio B.A."/>
            <person name="Baba T."/>
            <person name="Sakata K."/>
            <person name="Nagamura Y."/>
            <person name="Aoki H."/>
            <person name="Arikawa K."/>
            <person name="Arita K."/>
            <person name="Bito T."/>
            <person name="Chiden Y."/>
            <person name="Fujitsuka N."/>
            <person name="Fukunaka R."/>
            <person name="Hamada M."/>
            <person name="Harada C."/>
            <person name="Hayashi A."/>
            <person name="Hijishita S."/>
            <person name="Honda M."/>
            <person name="Hosokawa S."/>
            <person name="Ichikawa Y."/>
            <person name="Idonuma A."/>
            <person name="Iijima M."/>
            <person name="Ikeda M."/>
            <person name="Ikeno M."/>
            <person name="Ito K."/>
            <person name="Ito S."/>
            <person name="Ito T."/>
            <person name="Ito Y."/>
            <person name="Ito Y."/>
            <person name="Iwabuchi A."/>
            <person name="Kamiya K."/>
            <person name="Karasawa W."/>
            <person name="Kurita K."/>
            <person name="Katagiri S."/>
            <person name="Kikuta A."/>
            <person name="Kobayashi H."/>
            <person name="Kobayashi N."/>
            <person name="Machita K."/>
            <person name="Maehara T."/>
            <person name="Masukawa M."/>
            <person name="Mizubayashi T."/>
            <person name="Mukai Y."/>
            <person name="Nagasaki H."/>
            <person name="Nagata Y."/>
            <person name="Naito S."/>
            <person name="Nakashima M."/>
            <person name="Nakama Y."/>
            <person name="Nakamichi Y."/>
            <person name="Nakamura M."/>
            <person name="Meguro A."/>
            <person name="Negishi M."/>
            <person name="Ohta I."/>
            <person name="Ohta T."/>
            <person name="Okamoto M."/>
            <person name="Ono N."/>
            <person name="Saji S."/>
            <person name="Sakaguchi M."/>
            <person name="Sakai K."/>
            <person name="Shibata M."/>
            <person name="Shimokawa T."/>
            <person name="Song J."/>
            <person name="Takazaki Y."/>
            <person name="Terasawa K."/>
            <person name="Tsugane M."/>
            <person name="Tsuji K."/>
            <person name="Ueda S."/>
            <person name="Waki K."/>
            <person name="Yamagata H."/>
            <person name="Yamamoto M."/>
            <person name="Yamamoto S."/>
            <person name="Yamane H."/>
            <person name="Yoshiki S."/>
            <person name="Yoshihara R."/>
            <person name="Yukawa K."/>
            <person name="Zhong H."/>
            <person name="Yano M."/>
            <person name="Yuan Q."/>
            <person name="Ouyang S."/>
            <person name="Liu J."/>
            <person name="Jones K.M."/>
            <person name="Gansberger K."/>
            <person name="Moffat K."/>
            <person name="Hill J."/>
            <person name="Bera J."/>
            <person name="Fadrosh D."/>
            <person name="Jin S."/>
            <person name="Johri S."/>
            <person name="Kim M."/>
            <person name="Overton L."/>
            <person name="Reardon M."/>
            <person name="Tsitrin T."/>
            <person name="Vuong H."/>
            <person name="Weaver B."/>
            <person name="Ciecko A."/>
            <person name="Tallon L."/>
            <person name="Jackson J."/>
            <person name="Pai G."/>
            <person name="Aken S.V."/>
            <person name="Utterback T."/>
            <person name="Reidmuller S."/>
            <person name="Feldblyum T."/>
            <person name="Hsiao J."/>
            <person name="Zismann V."/>
            <person name="Iobst S."/>
            <person name="de Vazeille A.R."/>
            <person name="Buell C.R."/>
            <person name="Ying K."/>
            <person name="Li Y."/>
            <person name="Lu T."/>
            <person name="Huang Y."/>
            <person name="Zhao Q."/>
            <person name="Feng Q."/>
            <person name="Zhang L."/>
            <person name="Zhu J."/>
            <person name="Weng Q."/>
            <person name="Mu J."/>
            <person name="Lu Y."/>
            <person name="Fan D."/>
            <person name="Liu Y."/>
            <person name="Guan J."/>
            <person name="Zhang Y."/>
            <person name="Yu S."/>
            <person name="Liu X."/>
            <person name="Zhang Y."/>
            <person name="Hong G."/>
            <person name="Han B."/>
            <person name="Choisne N."/>
            <person name="Demange N."/>
            <person name="Orjeda G."/>
            <person name="Samain S."/>
            <person name="Cattolico L."/>
            <person name="Pelletier E."/>
            <person name="Couloux A."/>
            <person name="Segurens B."/>
            <person name="Wincker P."/>
            <person name="D'Hont A."/>
            <person name="Scarpelli C."/>
            <person name="Weissenbach J."/>
            <person name="Salanoubat M."/>
            <person name="Quetier F."/>
            <person name="Yu Y."/>
            <person name="Kim H.R."/>
            <person name="Rambo T."/>
            <person name="Currie J."/>
            <person name="Collura K."/>
            <person name="Luo M."/>
            <person name="Yang T."/>
            <person name="Ammiraju J.S.S."/>
            <person name="Engler F."/>
            <person name="Soderlund C."/>
            <person name="Wing R.A."/>
            <person name="Palmer L.E."/>
            <person name="de la Bastide M."/>
            <person name="Spiegel L."/>
            <person name="Nascimento L."/>
            <person name="Zutavern T."/>
            <person name="O'Shaughnessy A."/>
            <person name="Dike S."/>
            <person name="Dedhia N."/>
            <person name="Preston R."/>
            <person name="Balija V."/>
            <person name="McCombie W.R."/>
            <person name="Chow T."/>
            <person name="Chen H."/>
            <person name="Chung M."/>
            <person name="Chen C."/>
            <person name="Shaw J."/>
            <person name="Wu H."/>
            <person name="Hsiao K."/>
            <person name="Chao Y."/>
            <person name="Chu M."/>
            <person name="Cheng C."/>
            <person name="Hour A."/>
            <person name="Lee P."/>
            <person name="Lin S."/>
            <person name="Lin Y."/>
            <person name="Liou J."/>
            <person name="Liu S."/>
            <person name="Hsing Y."/>
            <person name="Raghuvanshi S."/>
            <person name="Mohanty A."/>
            <person name="Bharti A.K."/>
            <person name="Gaur A."/>
            <person name="Gupta V."/>
            <person name="Kumar D."/>
            <person name="Ravi V."/>
            <person name="Vij S."/>
            <person name="Kapur A."/>
            <person name="Khurana P."/>
            <person name="Khurana P."/>
            <person name="Khurana J.P."/>
            <person name="Tyagi A.K."/>
            <person name="Gaikwad K."/>
            <person name="Singh A."/>
            <person name="Dalal V."/>
            <person name="Srivastava S."/>
            <person name="Dixit A."/>
            <person name="Pal A.K."/>
            <person name="Ghazi I.A."/>
            <person name="Yadav M."/>
            <person name="Pandit A."/>
            <person name="Bhargava A."/>
            <person name="Sureshbabu K."/>
            <person name="Batra K."/>
            <person name="Sharma T.R."/>
            <person name="Mohapatra T."/>
            <person name="Singh N.K."/>
            <person name="Messing J."/>
            <person name="Nelson A.B."/>
            <person name="Fuks G."/>
            <person name="Kavchok S."/>
            <person name="Keizer G."/>
            <person name="Linton E."/>
            <person name="Llaca V."/>
            <person name="Song R."/>
            <person name="Tanyolac B."/>
            <person name="Young S."/>
            <person name="Ho-Il K."/>
            <person name="Hahn J.H."/>
            <person name="Sangsakoo G."/>
            <person name="Vanavichit A."/>
            <person name="de Mattos Luiz.A.T."/>
            <person name="Zimmer P.D."/>
            <person name="Malone G."/>
            <person name="Dellagostin O."/>
            <person name="de Oliveira A.C."/>
            <person name="Bevan M."/>
            <person name="Bancroft I."/>
            <person name="Minx P."/>
            <person name="Cordum H."/>
            <person name="Wilson R."/>
            <person name="Cheng Z."/>
            <person name="Jin W."/>
            <person name="Jiang J."/>
            <person name="Leong S.A."/>
            <person name="Iwama H."/>
            <person name="Gojobori T."/>
            <person name="Itoh T."/>
            <person name="Niimura Y."/>
            <person name="Fujii Y."/>
            <person name="Habara T."/>
            <person name="Sakai H."/>
            <person name="Sato Y."/>
            <person name="Wilson G."/>
            <person name="Kumar K."/>
            <person name="McCouch S."/>
            <person name="Juretic N."/>
            <person name="Hoen D."/>
            <person name="Wright S."/>
            <person name="Bruskiewich R."/>
            <person name="Bureau T."/>
            <person name="Miyao A."/>
            <person name="Hirochika H."/>
            <person name="Nishikawa T."/>
            <person name="Kadowaki K."/>
            <person name="Sugiura M."/>
            <person name="Burr B."/>
            <person name="Sasaki T."/>
        </authorList>
    </citation>
    <scope>NUCLEOTIDE SEQUENCE [LARGE SCALE GENOMIC DNA]</scope>
    <source>
        <strain evidence="4">cv. Nipponbare</strain>
    </source>
</reference>
<evidence type="ECO:0000313" key="2">
    <source>
        <dbReference type="EMBL" id="BAD03058.1"/>
    </source>
</evidence>
<gene>
    <name evidence="2" type="ORF">OJ1613_G04.2</name>
    <name evidence="3" type="ORF">P0680F05.41</name>
</gene>
<sequence length="257" mass="27851">MSDSIQGSRSCGVTHIQMMRLRRGHTTQLLLLILAPVRLLQEITIEEAATTLAPPPPQTISSMIGSLRGRGRRVRPRAPPPPPVPLAGSTRSRVHVITYRSPAASAAAAALPWIDWARTASMKAAPGCCPSPPIRAAWVGRWRCSWSSLMVGGGEARHGRVRQGGKSRGRRVRLMVGGGGEARHGRVRRGGKSHCRRRRGLAWSGEARWEVTRAAGEAGGVAGVRSFFRSFWRAVSFFGARRGVNPVLIVTAGLIRR</sequence>
<dbReference type="EMBL" id="AP003896">
    <property type="protein sequence ID" value="BAD03058.1"/>
    <property type="molecule type" value="Genomic_DNA"/>
</dbReference>
<name>Q6YYC2_ORYSJ</name>
<reference evidence="3" key="2">
    <citation type="submission" date="2002-08" db="EMBL/GenBank/DDBJ databases">
        <title>Oryza sativa nipponbare(GA3) genomic DNA, chromosome 8, PAC clone:P0680F05.</title>
        <authorList>
            <person name="Sasaki T."/>
            <person name="Matsumoto T."/>
            <person name="Katayose Y."/>
        </authorList>
    </citation>
    <scope>NUCLEOTIDE SEQUENCE</scope>
</reference>
<dbReference type="EMBL" id="AP005620">
    <property type="protein sequence ID" value="BAD16306.1"/>
    <property type="molecule type" value="Genomic_DNA"/>
</dbReference>
<reference evidence="4" key="4">
    <citation type="journal article" date="2008" name="Nucleic Acids Res.">
        <title>The rice annotation project database (RAP-DB): 2008 update.</title>
        <authorList>
            <consortium name="The rice annotation project (RAP)"/>
        </authorList>
    </citation>
    <scope>GENOME REANNOTATION</scope>
    <source>
        <strain evidence="4">cv. Nipponbare</strain>
    </source>
</reference>
<proteinExistence type="predicted"/>
<protein>
    <submittedName>
        <fullName evidence="3">Uncharacterized protein</fullName>
    </submittedName>
</protein>
<accession>Q6YYC2</accession>
<reference evidence="2" key="1">
    <citation type="submission" date="2001-07" db="EMBL/GenBank/DDBJ databases">
        <title>Oryza sativa nipponbare(GA3) genomic DNA, chromosome 8, BAC clone:OJ1613_G04.</title>
        <authorList>
            <person name="Sasaki T."/>
            <person name="Matsumoto T."/>
            <person name="Yamamoto K."/>
        </authorList>
    </citation>
    <scope>NUCLEOTIDE SEQUENCE</scope>
</reference>
<organism evidence="3 4">
    <name type="scientific">Oryza sativa subsp. japonica</name>
    <name type="common">Rice</name>
    <dbReference type="NCBI Taxonomy" id="39947"/>
    <lineage>
        <taxon>Eukaryota</taxon>
        <taxon>Viridiplantae</taxon>
        <taxon>Streptophyta</taxon>
        <taxon>Embryophyta</taxon>
        <taxon>Tracheophyta</taxon>
        <taxon>Spermatophyta</taxon>
        <taxon>Magnoliopsida</taxon>
        <taxon>Liliopsida</taxon>
        <taxon>Poales</taxon>
        <taxon>Poaceae</taxon>
        <taxon>BOP clade</taxon>
        <taxon>Oryzoideae</taxon>
        <taxon>Oryzeae</taxon>
        <taxon>Oryzinae</taxon>
        <taxon>Oryza</taxon>
        <taxon>Oryza sativa</taxon>
    </lineage>
</organism>
<dbReference type="Proteomes" id="UP000000763">
    <property type="component" value="Chromosome 8"/>
</dbReference>
<evidence type="ECO:0000313" key="4">
    <source>
        <dbReference type="Proteomes" id="UP000000763"/>
    </source>
</evidence>
<feature type="region of interest" description="Disordered" evidence="1">
    <location>
        <begin position="70"/>
        <end position="89"/>
    </location>
</feature>